<dbReference type="CDD" id="cd10336">
    <property type="entry name" value="SLC6sbd_Tyt1-Like"/>
    <property type="match status" value="1"/>
</dbReference>
<dbReference type="STRING" id="1660064.CIGN_1112"/>
<reference evidence="6 7" key="1">
    <citation type="journal article" date="2017" name="Genome Biol. Evol.">
        <title>Comparative Genomic Analysis Identifies a Campylobacter Clade Deficient in Selenium Metabolism.</title>
        <authorList>
            <person name="Miller W.G."/>
            <person name="Yee E."/>
            <person name="Lopes B.S."/>
            <person name="Chapman M.H."/>
            <person name="Huynh S."/>
            <person name="Bono J.L."/>
            <person name="Parker C.T."/>
            <person name="Strachan N.J.C."/>
            <person name="Forbes K.J."/>
        </authorList>
    </citation>
    <scope>NUCLEOTIDE SEQUENCE [LARGE SCALE GENOMIC DNA]</scope>
    <source>
        <strain evidence="6 7">NCTC 13003</strain>
    </source>
</reference>
<dbReference type="AlphaFoldDB" id="A0A1X9SSZ2"/>
<sequence>MVEKFSKIGFILAMAGCAVGLGNAWKFPTMVGNNGGSAFILLYIILTLGVAVVVFLAELAIGRLGGTDIVNSLKNLAPKNKRAWGFAGFFMLTAILIASFYMIVIGWILKYIFLSFGTLPSTAQEAGAMFGGLVEWDFSSVFICFSIVFLTVFYVVSKGIKSGIERLNIWMMPSLFILLIGLLLYAIFASGNFTQALSFIFIPDFSKLLNAELILQALGLAFFSMSMGVGNVATYAASLSDDTNLVKSTLSIVFINVLIGIMMGLVVFSFIPIIDNQPVSDGPGLIFVSLTSLFAQMGAAGNILAIAFFTSLLFAGITSAVSMIEPFTLYLINKFKLSRNKAIFIIGIFVYILGIFCILSHYEVTSSYFSIPALAISNEKPIAFFDILDLLTSNILMPLGALTFSIFAGYIIKKEGLFTIFSSFMSRRWFEIWYFTLRYVAPLAILSTGAYKIISKI</sequence>
<dbReference type="Pfam" id="PF00209">
    <property type="entry name" value="SNF"/>
    <property type="match status" value="2"/>
</dbReference>
<dbReference type="SUPFAM" id="SSF161070">
    <property type="entry name" value="SNF-like"/>
    <property type="match status" value="1"/>
</dbReference>
<dbReference type="PRINTS" id="PR00176">
    <property type="entry name" value="NANEUSMPORT"/>
</dbReference>
<accession>A0A381DAD1</accession>
<dbReference type="EMBL" id="CP018788">
    <property type="protein sequence ID" value="ARQ99387.1"/>
    <property type="molecule type" value="Genomic_DNA"/>
</dbReference>
<evidence type="ECO:0000256" key="4">
    <source>
        <dbReference type="ARBA" id="ARBA00022989"/>
    </source>
</evidence>
<gene>
    <name evidence="6" type="ORF">CIGN_1112</name>
</gene>
<dbReference type="Proteomes" id="UP000194309">
    <property type="component" value="Chromosome"/>
</dbReference>
<keyword evidence="5" id="KW-0472">Membrane</keyword>
<dbReference type="InterPro" id="IPR037272">
    <property type="entry name" value="SNS_sf"/>
</dbReference>
<evidence type="ECO:0000313" key="7">
    <source>
        <dbReference type="Proteomes" id="UP000194309"/>
    </source>
</evidence>
<dbReference type="NCBIfam" id="NF037979">
    <property type="entry name" value="Na_transp"/>
    <property type="match status" value="1"/>
</dbReference>
<keyword evidence="3" id="KW-0812">Transmembrane</keyword>
<dbReference type="KEGG" id="cdev:CIGN_1112"/>
<keyword evidence="4" id="KW-1133">Transmembrane helix</keyword>
<comment type="subcellular location">
    <subcellularLocation>
        <location evidence="1">Membrane</location>
        <topology evidence="1">Multi-pass membrane protein</topology>
    </subcellularLocation>
</comment>
<dbReference type="PANTHER" id="PTHR42948">
    <property type="entry name" value="TRANSPORTER"/>
    <property type="match status" value="1"/>
</dbReference>
<evidence type="ECO:0000313" key="6">
    <source>
        <dbReference type="EMBL" id="ARQ99387.1"/>
    </source>
</evidence>
<dbReference type="InterPro" id="IPR047218">
    <property type="entry name" value="YocR/YhdH-like"/>
</dbReference>
<proteinExistence type="predicted"/>
<evidence type="ECO:0000256" key="2">
    <source>
        <dbReference type="ARBA" id="ARBA00022448"/>
    </source>
</evidence>
<name>A0A1X9SSZ2_9BACT</name>
<organism evidence="6 7">
    <name type="scientific">Campylobacter devanensis</name>
    <dbReference type="NCBI Taxonomy" id="3161138"/>
    <lineage>
        <taxon>Bacteria</taxon>
        <taxon>Pseudomonadati</taxon>
        <taxon>Campylobacterota</taxon>
        <taxon>Epsilonproteobacteria</taxon>
        <taxon>Campylobacterales</taxon>
        <taxon>Campylobacteraceae</taxon>
        <taxon>Campylobacter</taxon>
    </lineage>
</organism>
<keyword evidence="7" id="KW-1185">Reference proteome</keyword>
<evidence type="ECO:0000256" key="3">
    <source>
        <dbReference type="ARBA" id="ARBA00022692"/>
    </source>
</evidence>
<accession>A0A1X9SSZ2</accession>
<dbReference type="PROSITE" id="PS50267">
    <property type="entry name" value="NA_NEUROTRAN_SYMP_3"/>
    <property type="match status" value="1"/>
</dbReference>
<dbReference type="GO" id="GO:0016020">
    <property type="term" value="C:membrane"/>
    <property type="evidence" value="ECO:0007669"/>
    <property type="project" value="UniProtKB-SubCell"/>
</dbReference>
<evidence type="ECO:0000256" key="1">
    <source>
        <dbReference type="ARBA" id="ARBA00004141"/>
    </source>
</evidence>
<protein>
    <submittedName>
        <fullName evidence="6">Na+-dependent transporter, SNF family</fullName>
    </submittedName>
</protein>
<keyword evidence="2" id="KW-0813">Transport</keyword>
<dbReference type="PANTHER" id="PTHR42948:SF1">
    <property type="entry name" value="TRANSPORTER"/>
    <property type="match status" value="1"/>
</dbReference>
<evidence type="ECO:0000256" key="5">
    <source>
        <dbReference type="ARBA" id="ARBA00023136"/>
    </source>
</evidence>
<dbReference type="OrthoDB" id="9762833at2"/>
<dbReference type="InterPro" id="IPR000175">
    <property type="entry name" value="Na/ntran_symport"/>
</dbReference>